<accession>A0A9P8NWF2</accession>
<dbReference type="AlphaFoldDB" id="A0A9P8NWF2"/>
<organism evidence="1 2">
    <name type="scientific">Ogataea polymorpha</name>
    <dbReference type="NCBI Taxonomy" id="460523"/>
    <lineage>
        <taxon>Eukaryota</taxon>
        <taxon>Fungi</taxon>
        <taxon>Dikarya</taxon>
        <taxon>Ascomycota</taxon>
        <taxon>Saccharomycotina</taxon>
        <taxon>Pichiomycetes</taxon>
        <taxon>Pichiales</taxon>
        <taxon>Pichiaceae</taxon>
        <taxon>Ogataea</taxon>
    </lineage>
</organism>
<comment type="caution">
    <text evidence="1">The sequence shown here is derived from an EMBL/GenBank/DDBJ whole genome shotgun (WGS) entry which is preliminary data.</text>
</comment>
<sequence length="128" mass="14350">MVERIEVQYASTKLSPKQATSPVDWSRNVAIQQCLDGDIDEVDAQHLRNEWERSRGTDVTLDDFEVWLSGGWVLGLDNLHVEWPSDVPCSSNLVGNLFESVHGLLVETMWRQHQGSVTGMDSGVLDVL</sequence>
<name>A0A9P8NWF2_9ASCO</name>
<keyword evidence="2" id="KW-1185">Reference proteome</keyword>
<protein>
    <submittedName>
        <fullName evidence="1">Uncharacterized protein</fullName>
    </submittedName>
</protein>
<proteinExistence type="predicted"/>
<dbReference type="Proteomes" id="UP000788993">
    <property type="component" value="Unassembled WGS sequence"/>
</dbReference>
<evidence type="ECO:0000313" key="2">
    <source>
        <dbReference type="Proteomes" id="UP000788993"/>
    </source>
</evidence>
<dbReference type="EMBL" id="JAEUBD010001468">
    <property type="protein sequence ID" value="KAH3660697.1"/>
    <property type="molecule type" value="Genomic_DNA"/>
</dbReference>
<gene>
    <name evidence="1" type="ORF">OGATHE_005029</name>
</gene>
<reference evidence="1" key="2">
    <citation type="submission" date="2021-01" db="EMBL/GenBank/DDBJ databases">
        <authorList>
            <person name="Schikora-Tamarit M.A."/>
        </authorList>
    </citation>
    <scope>NUCLEOTIDE SEQUENCE</scope>
    <source>
        <strain evidence="1">NCAIM Y.01608</strain>
    </source>
</reference>
<evidence type="ECO:0000313" key="1">
    <source>
        <dbReference type="EMBL" id="KAH3660697.1"/>
    </source>
</evidence>
<reference evidence="1" key="1">
    <citation type="journal article" date="2021" name="Open Biol.">
        <title>Shared evolutionary footprints suggest mitochondrial oxidative damage underlies multiple complex I losses in fungi.</title>
        <authorList>
            <person name="Schikora-Tamarit M.A."/>
            <person name="Marcet-Houben M."/>
            <person name="Nosek J."/>
            <person name="Gabaldon T."/>
        </authorList>
    </citation>
    <scope>NUCLEOTIDE SEQUENCE</scope>
    <source>
        <strain evidence="1">NCAIM Y.01608</strain>
    </source>
</reference>